<dbReference type="EMBL" id="OB794628">
    <property type="protein sequence ID" value="CAD7430753.1"/>
    <property type="molecule type" value="Genomic_DNA"/>
</dbReference>
<gene>
    <name evidence="2" type="ORF">TMSB3V08_LOCUS7503</name>
</gene>
<protein>
    <submittedName>
        <fullName evidence="2">Uncharacterized protein</fullName>
    </submittedName>
</protein>
<feature type="region of interest" description="Disordered" evidence="1">
    <location>
        <begin position="1"/>
        <end position="61"/>
    </location>
</feature>
<name>A0A7R9EB19_9NEOP</name>
<feature type="compositionally biased region" description="Basic residues" evidence="1">
    <location>
        <begin position="41"/>
        <end position="58"/>
    </location>
</feature>
<proteinExistence type="predicted"/>
<sequence>MASAIPKFEKQTGKSSLPPAKTGRSSLPPAKTGRSSLPSRKDRKIKSTTRKDRKIKSTTRKDWKIKSTTRKDWKIKYKQRESKDYYTTYLTTEGVHEESCQTLNKLQASLSPKLGKTSALLIGNMVTAVVLNANSSLQIAVAVKNTLSDKTTSQFATILPDYMLVFAVPVLVHYPEYTSHDNADQLEMIRQCLWFILEPLMTKNDSYCFGFYKDLIEKMKNHKDAIKGDDDSVNFKLWAICDIILNLILTKTTNFDMKEFPAETRIPQMYFRKNDDPVFINTKCYLPIAVQMQYQQPKKGITMSLVLDKGTKRLRGRQPKQSSQVMGIDEQDVKWDQRALIVYPGCAPCSLCLPPCLTEGPARSHCLPWLRSLFSLSPSLSNSGTSVLSLFTLAALLVLSWDQRALIVYPNYALCSLCLPPCLTEGPAWSHCLPWLHSLFSPSPSLSSSDSQVCSVLGSQAVSPGVPSVSCGVKLAERCVQWPSEASETKIQIPGIEETEVEESGDEPAIKRQARDLDSKPKVEVV</sequence>
<feature type="region of interest" description="Disordered" evidence="1">
    <location>
        <begin position="487"/>
        <end position="526"/>
    </location>
</feature>
<dbReference type="Pfam" id="PF20168">
    <property type="entry name" value="PDS5"/>
    <property type="match status" value="1"/>
</dbReference>
<feature type="compositionally biased region" description="Basic and acidic residues" evidence="1">
    <location>
        <begin position="508"/>
        <end position="526"/>
    </location>
</feature>
<organism evidence="2">
    <name type="scientific">Timema monikensis</name>
    <dbReference type="NCBI Taxonomy" id="170555"/>
    <lineage>
        <taxon>Eukaryota</taxon>
        <taxon>Metazoa</taxon>
        <taxon>Ecdysozoa</taxon>
        <taxon>Arthropoda</taxon>
        <taxon>Hexapoda</taxon>
        <taxon>Insecta</taxon>
        <taxon>Pterygota</taxon>
        <taxon>Neoptera</taxon>
        <taxon>Polyneoptera</taxon>
        <taxon>Phasmatodea</taxon>
        <taxon>Timematodea</taxon>
        <taxon>Timematoidea</taxon>
        <taxon>Timematidae</taxon>
        <taxon>Timema</taxon>
    </lineage>
</organism>
<dbReference type="AlphaFoldDB" id="A0A7R9EB19"/>
<accession>A0A7R9EB19</accession>
<evidence type="ECO:0000313" key="2">
    <source>
        <dbReference type="EMBL" id="CAD7430753.1"/>
    </source>
</evidence>
<evidence type="ECO:0000256" key="1">
    <source>
        <dbReference type="SAM" id="MobiDB-lite"/>
    </source>
</evidence>
<feature type="compositionally biased region" description="Acidic residues" evidence="1">
    <location>
        <begin position="497"/>
        <end position="506"/>
    </location>
</feature>
<reference evidence="2" key="1">
    <citation type="submission" date="2020-11" db="EMBL/GenBank/DDBJ databases">
        <authorList>
            <person name="Tran Van P."/>
        </authorList>
    </citation>
    <scope>NUCLEOTIDE SEQUENCE</scope>
</reference>